<dbReference type="AlphaFoldDB" id="A0A836BZ66"/>
<comment type="caution">
    <text evidence="2">The sequence shown here is derived from an EMBL/GenBank/DDBJ whole genome shotgun (WGS) entry which is preliminary data.</text>
</comment>
<keyword evidence="3" id="KW-1185">Reference proteome</keyword>
<sequence length="252" mass="25558">MRRAQSVACCSHSSASTLTLPACASPGVWTPEATASTSRRARRSSLVFFAGAEPSSTTGVLTSPLSPAGFVGGAAGGCLSPAASAPLFPADGCSASCSDDLSCFVAPNLAKSPVRGTFAASCGTTSTNKANFITLPAANNKTTTTTSSCSMSNLQPGNEGSGSGLARTDSWLAAALSAGLPPTPGRSARRLLDPPASPLPLLPEAFVAGLEGWAPAPLPRLWAVAPCALAVPRLRRVRRVLQGLDRLECEAY</sequence>
<accession>A0A836BZ66</accession>
<dbReference type="Proteomes" id="UP000612055">
    <property type="component" value="Unassembled WGS sequence"/>
</dbReference>
<proteinExistence type="predicted"/>
<evidence type="ECO:0000313" key="2">
    <source>
        <dbReference type="EMBL" id="KAG2493029.1"/>
    </source>
</evidence>
<dbReference type="EMBL" id="JAEHOE010000040">
    <property type="protein sequence ID" value="KAG2493029.1"/>
    <property type="molecule type" value="Genomic_DNA"/>
</dbReference>
<organism evidence="2 3">
    <name type="scientific">Edaphochlamys debaryana</name>
    <dbReference type="NCBI Taxonomy" id="47281"/>
    <lineage>
        <taxon>Eukaryota</taxon>
        <taxon>Viridiplantae</taxon>
        <taxon>Chlorophyta</taxon>
        <taxon>core chlorophytes</taxon>
        <taxon>Chlorophyceae</taxon>
        <taxon>CS clade</taxon>
        <taxon>Chlamydomonadales</taxon>
        <taxon>Chlamydomonadales incertae sedis</taxon>
        <taxon>Edaphochlamys</taxon>
    </lineage>
</organism>
<name>A0A836BZ66_9CHLO</name>
<reference evidence="2" key="1">
    <citation type="journal article" date="2020" name="bioRxiv">
        <title>Comparative genomics of Chlamydomonas.</title>
        <authorList>
            <person name="Craig R.J."/>
            <person name="Hasan A.R."/>
            <person name="Ness R.W."/>
            <person name="Keightley P.D."/>
        </authorList>
    </citation>
    <scope>NUCLEOTIDE SEQUENCE</scope>
    <source>
        <strain evidence="2">CCAP 11/70</strain>
    </source>
</reference>
<protein>
    <submittedName>
        <fullName evidence="2">Uncharacterized protein</fullName>
    </submittedName>
</protein>
<evidence type="ECO:0000256" key="1">
    <source>
        <dbReference type="SAM" id="MobiDB-lite"/>
    </source>
</evidence>
<gene>
    <name evidence="2" type="ORF">HYH03_008692</name>
</gene>
<feature type="region of interest" description="Disordered" evidence="1">
    <location>
        <begin position="144"/>
        <end position="164"/>
    </location>
</feature>
<evidence type="ECO:0000313" key="3">
    <source>
        <dbReference type="Proteomes" id="UP000612055"/>
    </source>
</evidence>